<evidence type="ECO:0000259" key="3">
    <source>
        <dbReference type="PROSITE" id="PS50174"/>
    </source>
</evidence>
<name>A0A1S4CB74_TOBAC</name>
<dbReference type="PaxDb" id="4097-A0A1S4CB74"/>
<dbReference type="AlphaFoldDB" id="A0A1S4CB74"/>
<evidence type="ECO:0000313" key="4">
    <source>
        <dbReference type="Proteomes" id="UP000790787"/>
    </source>
</evidence>
<proteinExistence type="predicted"/>
<dbReference type="GO" id="GO:0000776">
    <property type="term" value="C:kinetochore"/>
    <property type="evidence" value="ECO:0000318"/>
    <property type="project" value="GO_Central"/>
</dbReference>
<evidence type="ECO:0000313" key="5">
    <source>
        <dbReference type="RefSeq" id="XP_016498371.1"/>
    </source>
</evidence>
<dbReference type="InterPro" id="IPR000467">
    <property type="entry name" value="G_patch_dom"/>
</dbReference>
<dbReference type="Proteomes" id="UP000790787">
    <property type="component" value="Chromosome 4"/>
</dbReference>
<dbReference type="RefSeq" id="XP_016498371.1">
    <property type="nucleotide sequence ID" value="XM_016642885.1"/>
</dbReference>
<protein>
    <submittedName>
        <fullName evidence="5">G patch domain-containing protein 11</fullName>
    </submittedName>
    <submittedName>
        <fullName evidence="5">Uncharacterized protein LOC107817111</fullName>
    </submittedName>
</protein>
<sequence length="282" mass="32450">MNPSIVPMDLNQNVARYSCASSHRSLQQVVTMAEEEEEDYMGDLSHFIPPEASSLPPNPSSKPASRSNKLVVSNSSNKKRKVLNWQERKKLKREKKQIEEDQKTLVNLESAIPETNIGFKMLKQMGYTPGSALGKEGSGMSEPVGLEIRRGRAGIGKEDDKVEKMRREMEKADRDRRREAELMETFGSHLKERWKEKRIVSNFHKAEAVLAQLENREVVEEKKEEEDEEKEEEEEELITEEDLLNTLMKLRDEYHYCLFCGCQYESTEALLSNCPGVAEEDH</sequence>
<dbReference type="InterPro" id="IPR025239">
    <property type="entry name" value="DUF4187"/>
</dbReference>
<dbReference type="PROSITE" id="PS50174">
    <property type="entry name" value="G_PATCH"/>
    <property type="match status" value="1"/>
</dbReference>
<dbReference type="PANTHER" id="PTHR21032">
    <property type="entry name" value="G PATCH DOMAIN-CONTAINING PROTEIN 11"/>
    <property type="match status" value="1"/>
</dbReference>
<keyword evidence="4" id="KW-1185">Reference proteome</keyword>
<dbReference type="RefSeq" id="XP_016498371.1">
    <property type="nucleotide sequence ID" value="XM_016642885.2"/>
</dbReference>
<feature type="domain" description="G-patch" evidence="3">
    <location>
        <begin position="114"/>
        <end position="160"/>
    </location>
</feature>
<dbReference type="InterPro" id="IPR039249">
    <property type="entry name" value="GPATCH11"/>
</dbReference>
<dbReference type="Pfam" id="PF13821">
    <property type="entry name" value="DUF4187"/>
    <property type="match status" value="1"/>
</dbReference>
<dbReference type="GeneID" id="107817111"/>
<evidence type="ECO:0000256" key="1">
    <source>
        <dbReference type="SAM" id="Coils"/>
    </source>
</evidence>
<feature type="coiled-coil region" evidence="1">
    <location>
        <begin position="155"/>
        <end position="182"/>
    </location>
</feature>
<reference evidence="5" key="2">
    <citation type="submission" date="2025-08" db="UniProtKB">
        <authorList>
            <consortium name="RefSeq"/>
        </authorList>
    </citation>
    <scope>IDENTIFICATION</scope>
    <source>
        <tissue evidence="5">Leaf</tissue>
    </source>
</reference>
<feature type="compositionally biased region" description="Low complexity" evidence="2">
    <location>
        <begin position="65"/>
        <end position="76"/>
    </location>
</feature>
<reference evidence="4" key="1">
    <citation type="journal article" date="2014" name="Nat. Commun.">
        <title>The tobacco genome sequence and its comparison with those of tomato and potato.</title>
        <authorList>
            <person name="Sierro N."/>
            <person name="Battey J.N."/>
            <person name="Ouadi S."/>
            <person name="Bakaher N."/>
            <person name="Bovet L."/>
            <person name="Willig A."/>
            <person name="Goepfert S."/>
            <person name="Peitsch M.C."/>
            <person name="Ivanov N.V."/>
        </authorList>
    </citation>
    <scope>NUCLEOTIDE SEQUENCE [LARGE SCALE GENOMIC DNA]</scope>
</reference>
<organism evidence="4 5">
    <name type="scientific">Nicotiana tabacum</name>
    <name type="common">Common tobacco</name>
    <dbReference type="NCBI Taxonomy" id="4097"/>
    <lineage>
        <taxon>Eukaryota</taxon>
        <taxon>Viridiplantae</taxon>
        <taxon>Streptophyta</taxon>
        <taxon>Embryophyta</taxon>
        <taxon>Tracheophyta</taxon>
        <taxon>Spermatophyta</taxon>
        <taxon>Magnoliopsida</taxon>
        <taxon>eudicotyledons</taxon>
        <taxon>Gunneridae</taxon>
        <taxon>Pentapetalae</taxon>
        <taxon>asterids</taxon>
        <taxon>lamiids</taxon>
        <taxon>Solanales</taxon>
        <taxon>Solanaceae</taxon>
        <taxon>Nicotianoideae</taxon>
        <taxon>Nicotianeae</taxon>
        <taxon>Nicotiana</taxon>
    </lineage>
</organism>
<keyword evidence="1" id="KW-0175">Coiled coil</keyword>
<accession>A0A1S4CB74</accession>
<feature type="region of interest" description="Disordered" evidence="2">
    <location>
        <begin position="35"/>
        <end position="87"/>
    </location>
</feature>
<evidence type="ECO:0000256" key="2">
    <source>
        <dbReference type="SAM" id="MobiDB-lite"/>
    </source>
</evidence>
<dbReference type="OMA" id="DYMNMVI"/>
<dbReference type="OrthoDB" id="786951at2759"/>
<gene>
    <name evidence="5" type="primary">LOC107817111</name>
</gene>
<dbReference type="GO" id="GO:0003676">
    <property type="term" value="F:nucleic acid binding"/>
    <property type="evidence" value="ECO:0007669"/>
    <property type="project" value="InterPro"/>
</dbReference>
<dbReference type="PANTHER" id="PTHR21032:SF0">
    <property type="entry name" value="G PATCH DOMAIN-CONTAINING PROTEIN 11"/>
    <property type="match status" value="1"/>
</dbReference>
<dbReference type="KEGG" id="nta:107817111"/>
<dbReference type="SMART" id="SM00443">
    <property type="entry name" value="G_patch"/>
    <property type="match status" value="1"/>
</dbReference>
<dbReference type="Pfam" id="PF01585">
    <property type="entry name" value="G-patch"/>
    <property type="match status" value="1"/>
</dbReference>
<dbReference type="STRING" id="4097.A0A1S4CB74"/>
<feature type="coiled-coil region" evidence="1">
    <location>
        <begin position="208"/>
        <end position="250"/>
    </location>
</feature>
<dbReference type="SMART" id="SM01173">
    <property type="entry name" value="DUF4187"/>
    <property type="match status" value="1"/>
</dbReference>